<feature type="binding site" evidence="8">
    <location>
        <position position="23"/>
    </location>
    <ligand>
        <name>GTP</name>
        <dbReference type="ChEBI" id="CHEBI:37565"/>
    </ligand>
</feature>
<dbReference type="InterPro" id="IPR029044">
    <property type="entry name" value="Nucleotide-diphossugar_trans"/>
</dbReference>
<evidence type="ECO:0000256" key="1">
    <source>
        <dbReference type="ARBA" id="ARBA00022490"/>
    </source>
</evidence>
<comment type="subunit">
    <text evidence="8">Monomer.</text>
</comment>
<reference evidence="11" key="1">
    <citation type="journal article" date="2019" name="Int. J. Syst. Evol. Microbiol.">
        <title>The Global Catalogue of Microorganisms (GCM) 10K type strain sequencing project: providing services to taxonomists for standard genome sequencing and annotation.</title>
        <authorList>
            <consortium name="The Broad Institute Genomics Platform"/>
            <consortium name="The Broad Institute Genome Sequencing Center for Infectious Disease"/>
            <person name="Wu L."/>
            <person name="Ma J."/>
        </authorList>
    </citation>
    <scope>NUCLEOTIDE SEQUENCE [LARGE SCALE GENOMIC DNA]</scope>
    <source>
        <strain evidence="11">CGMCC 1.12477</strain>
    </source>
</reference>
<evidence type="ECO:0000256" key="3">
    <source>
        <dbReference type="ARBA" id="ARBA00022723"/>
    </source>
</evidence>
<dbReference type="InterPro" id="IPR013482">
    <property type="entry name" value="Molybde_CF_guanTrfase"/>
</dbReference>
<comment type="domain">
    <text evidence="8">The N-terminal domain determines nucleotide recognition and specific binding, while the C-terminal domain determines the specific binding to the target protein.</text>
</comment>
<evidence type="ECO:0000313" key="10">
    <source>
        <dbReference type="EMBL" id="MFD1509756.1"/>
    </source>
</evidence>
<keyword evidence="7 8" id="KW-0501">Molybdenum cofactor biosynthesis</keyword>
<comment type="similarity">
    <text evidence="8">Belongs to the MobA family.</text>
</comment>
<dbReference type="Pfam" id="PF12804">
    <property type="entry name" value="NTP_transf_3"/>
    <property type="match status" value="1"/>
</dbReference>
<dbReference type="NCBIfam" id="TIGR02665">
    <property type="entry name" value="molyb_mobA"/>
    <property type="match status" value="1"/>
</dbReference>
<comment type="subcellular location">
    <subcellularLocation>
        <location evidence="8">Cytoplasm</location>
    </subcellularLocation>
</comment>
<proteinExistence type="inferred from homology"/>
<dbReference type="Gene3D" id="3.90.550.10">
    <property type="entry name" value="Spore Coat Polysaccharide Biosynthesis Protein SpsA, Chain A"/>
    <property type="match status" value="1"/>
</dbReference>
<comment type="cofactor">
    <cofactor evidence="8">
        <name>Mg(2+)</name>
        <dbReference type="ChEBI" id="CHEBI:18420"/>
    </cofactor>
</comment>
<dbReference type="EC" id="2.7.7.77" evidence="8"/>
<feature type="binding site" evidence="8">
    <location>
        <position position="69"/>
    </location>
    <ligand>
        <name>GTP</name>
        <dbReference type="ChEBI" id="CHEBI:37565"/>
    </ligand>
</feature>
<evidence type="ECO:0000256" key="6">
    <source>
        <dbReference type="ARBA" id="ARBA00023134"/>
    </source>
</evidence>
<sequence>MIPLFPAVILAGGQARRMGGADKALMPLGGARVIDHLLSGLRGQVGAIAINANGDPARWAGLGLPVLPDPVPGFPGPMAGVLAALDWAHAQGADRVVTVAGDTPFLPRDFVARLGAAKATAAVAETVEPDGTVRLHPVCGMWPVSLTVDLRVALAGGERRMRALCDQAGAVPVRFDAAQPPPFFNINTAQDLARAEAVLTVSGQPIIDPPGP</sequence>
<dbReference type="CDD" id="cd02503">
    <property type="entry name" value="MobA"/>
    <property type="match status" value="1"/>
</dbReference>
<dbReference type="SUPFAM" id="SSF53448">
    <property type="entry name" value="Nucleotide-diphospho-sugar transferases"/>
    <property type="match status" value="1"/>
</dbReference>
<evidence type="ECO:0000259" key="9">
    <source>
        <dbReference type="Pfam" id="PF12804"/>
    </source>
</evidence>
<keyword evidence="5 8" id="KW-0460">Magnesium</keyword>
<dbReference type="Proteomes" id="UP001597186">
    <property type="component" value="Unassembled WGS sequence"/>
</dbReference>
<comment type="function">
    <text evidence="8">Transfers a GMP moiety from GTP to Mo-molybdopterin (Mo-MPT) cofactor (Moco or molybdenum cofactor) to form Mo-molybdopterin guanine dinucleotide (Mo-MGD) cofactor.</text>
</comment>
<keyword evidence="11" id="KW-1185">Reference proteome</keyword>
<keyword evidence="10" id="KW-0548">Nucleotidyltransferase</keyword>
<evidence type="ECO:0000256" key="4">
    <source>
        <dbReference type="ARBA" id="ARBA00022741"/>
    </source>
</evidence>
<dbReference type="HAMAP" id="MF_00316">
    <property type="entry name" value="MobA"/>
    <property type="match status" value="1"/>
</dbReference>
<keyword evidence="1 8" id="KW-0963">Cytoplasm</keyword>
<evidence type="ECO:0000256" key="2">
    <source>
        <dbReference type="ARBA" id="ARBA00022679"/>
    </source>
</evidence>
<feature type="binding site" evidence="8">
    <location>
        <position position="51"/>
    </location>
    <ligand>
        <name>GTP</name>
        <dbReference type="ChEBI" id="CHEBI:37565"/>
    </ligand>
</feature>
<dbReference type="EMBL" id="JBHUDD010000054">
    <property type="protein sequence ID" value="MFD1509756.1"/>
    <property type="molecule type" value="Genomic_DNA"/>
</dbReference>
<evidence type="ECO:0000313" key="11">
    <source>
        <dbReference type="Proteomes" id="UP001597186"/>
    </source>
</evidence>
<evidence type="ECO:0000256" key="5">
    <source>
        <dbReference type="ARBA" id="ARBA00022842"/>
    </source>
</evidence>
<accession>A0ABW4EGG9</accession>
<evidence type="ECO:0000256" key="8">
    <source>
        <dbReference type="HAMAP-Rule" id="MF_00316"/>
    </source>
</evidence>
<comment type="catalytic activity">
    <reaction evidence="8">
        <text>Mo-molybdopterin + GTP + H(+) = Mo-molybdopterin guanine dinucleotide + diphosphate</text>
        <dbReference type="Rhea" id="RHEA:34243"/>
        <dbReference type="ChEBI" id="CHEBI:15378"/>
        <dbReference type="ChEBI" id="CHEBI:33019"/>
        <dbReference type="ChEBI" id="CHEBI:37565"/>
        <dbReference type="ChEBI" id="CHEBI:71302"/>
        <dbReference type="ChEBI" id="CHEBI:71310"/>
        <dbReference type="EC" id="2.7.7.77"/>
    </reaction>
</comment>
<feature type="binding site" evidence="8">
    <location>
        <position position="102"/>
    </location>
    <ligand>
        <name>Mg(2+)</name>
        <dbReference type="ChEBI" id="CHEBI:18420"/>
    </ligand>
</feature>
<dbReference type="GO" id="GO:0061603">
    <property type="term" value="F:molybdenum cofactor guanylyltransferase activity"/>
    <property type="evidence" value="ECO:0007669"/>
    <property type="project" value="UniProtKB-EC"/>
</dbReference>
<gene>
    <name evidence="8 10" type="primary">mobA</name>
    <name evidence="10" type="ORF">ACFTOW_10105</name>
</gene>
<evidence type="ECO:0000256" key="7">
    <source>
        <dbReference type="ARBA" id="ARBA00023150"/>
    </source>
</evidence>
<dbReference type="PANTHER" id="PTHR19136">
    <property type="entry name" value="MOLYBDENUM COFACTOR GUANYLYLTRANSFERASE"/>
    <property type="match status" value="1"/>
</dbReference>
<feature type="binding site" evidence="8">
    <location>
        <begin position="10"/>
        <end position="12"/>
    </location>
    <ligand>
        <name>GTP</name>
        <dbReference type="ChEBI" id="CHEBI:37565"/>
    </ligand>
</feature>
<comment type="caution">
    <text evidence="10">The sequence shown here is derived from an EMBL/GenBank/DDBJ whole genome shotgun (WGS) entry which is preliminary data.</text>
</comment>
<name>A0ABW4EGG9_9RHOB</name>
<feature type="domain" description="MobA-like NTP transferase" evidence="9">
    <location>
        <begin position="7"/>
        <end position="166"/>
    </location>
</feature>
<keyword evidence="3 8" id="KW-0479">Metal-binding</keyword>
<dbReference type="RefSeq" id="WP_379915243.1">
    <property type="nucleotide sequence ID" value="NZ_JBHUDD010000054.1"/>
</dbReference>
<feature type="binding site" evidence="8">
    <location>
        <position position="102"/>
    </location>
    <ligand>
        <name>GTP</name>
        <dbReference type="ChEBI" id="CHEBI:37565"/>
    </ligand>
</feature>
<organism evidence="10 11">
    <name type="scientific">Lacimonas salitolerans</name>
    <dbReference type="NCBI Taxonomy" id="1323750"/>
    <lineage>
        <taxon>Bacteria</taxon>
        <taxon>Pseudomonadati</taxon>
        <taxon>Pseudomonadota</taxon>
        <taxon>Alphaproteobacteria</taxon>
        <taxon>Rhodobacterales</taxon>
        <taxon>Paracoccaceae</taxon>
        <taxon>Lacimonas</taxon>
    </lineage>
</organism>
<keyword evidence="4 8" id="KW-0547">Nucleotide-binding</keyword>
<dbReference type="PANTHER" id="PTHR19136:SF81">
    <property type="entry name" value="MOLYBDENUM COFACTOR GUANYLYLTRANSFERASE"/>
    <property type="match status" value="1"/>
</dbReference>
<dbReference type="InterPro" id="IPR025877">
    <property type="entry name" value="MobA-like_NTP_Trfase"/>
</dbReference>
<keyword evidence="6 8" id="KW-0342">GTP-binding</keyword>
<protein>
    <recommendedName>
        <fullName evidence="8">Molybdenum cofactor guanylyltransferase</fullName>
        <shortName evidence="8">MoCo guanylyltransferase</shortName>
        <ecNumber evidence="8">2.7.7.77</ecNumber>
    </recommendedName>
    <alternativeName>
        <fullName evidence="8">GTP:molybdopterin guanylyltransferase</fullName>
    </alternativeName>
    <alternativeName>
        <fullName evidence="8">Mo-MPT guanylyltransferase</fullName>
    </alternativeName>
    <alternativeName>
        <fullName evidence="8">Molybdopterin guanylyltransferase</fullName>
    </alternativeName>
    <alternativeName>
        <fullName evidence="8">Molybdopterin-guanine dinucleotide synthase</fullName>
        <shortName evidence="8">MGD synthase</shortName>
    </alternativeName>
</protein>
<keyword evidence="2 8" id="KW-0808">Transferase</keyword>